<evidence type="ECO:0000313" key="6">
    <source>
        <dbReference type="EMBL" id="PIP53311.1"/>
    </source>
</evidence>
<evidence type="ECO:0000256" key="4">
    <source>
        <dbReference type="ARBA" id="ARBA00023284"/>
    </source>
</evidence>
<accession>A0A2H0B6Q5</accession>
<keyword evidence="3 6" id="KW-0560">Oxidoreductase</keyword>
<dbReference type="GO" id="GO:0033554">
    <property type="term" value="P:cellular response to stress"/>
    <property type="evidence" value="ECO:0007669"/>
    <property type="project" value="TreeGrafter"/>
</dbReference>
<dbReference type="InterPro" id="IPR000866">
    <property type="entry name" value="AhpC/TSA"/>
</dbReference>
<reference evidence="6 7" key="1">
    <citation type="submission" date="2017-09" db="EMBL/GenBank/DDBJ databases">
        <title>Depth-based differentiation of microbial function through sediment-hosted aquifers and enrichment of novel symbionts in the deep terrestrial subsurface.</title>
        <authorList>
            <person name="Probst A.J."/>
            <person name="Ladd B."/>
            <person name="Jarett J.K."/>
            <person name="Geller-Mcgrath D.E."/>
            <person name="Sieber C.M."/>
            <person name="Emerson J.B."/>
            <person name="Anantharaman K."/>
            <person name="Thomas B.C."/>
            <person name="Malmstrom R."/>
            <person name="Stieglmeier M."/>
            <person name="Klingl A."/>
            <person name="Woyke T."/>
            <person name="Ryan C.M."/>
            <person name="Banfield J.F."/>
        </authorList>
    </citation>
    <scope>NUCLEOTIDE SEQUENCE [LARGE SCALE GENOMIC DNA]</scope>
    <source>
        <strain evidence="6">CG23_combo_of_CG06-09_8_20_14_all_34_8</strain>
    </source>
</reference>
<evidence type="ECO:0000313" key="7">
    <source>
        <dbReference type="Proteomes" id="UP000229459"/>
    </source>
</evidence>
<name>A0A2H0B6Q5_9BACT</name>
<dbReference type="PANTHER" id="PTHR10681">
    <property type="entry name" value="THIOREDOXIN PEROXIDASE"/>
    <property type="match status" value="1"/>
</dbReference>
<feature type="domain" description="Thioredoxin" evidence="5">
    <location>
        <begin position="2"/>
        <end position="133"/>
    </location>
</feature>
<gene>
    <name evidence="6" type="ORF">COX08_01710</name>
</gene>
<keyword evidence="4" id="KW-0676">Redox-active center</keyword>
<dbReference type="Proteomes" id="UP000229459">
    <property type="component" value="Unassembled WGS sequence"/>
</dbReference>
<dbReference type="InterPro" id="IPR050217">
    <property type="entry name" value="Peroxiredoxin"/>
</dbReference>
<dbReference type="Pfam" id="PF00578">
    <property type="entry name" value="AhpC-TSA"/>
    <property type="match status" value="1"/>
</dbReference>
<dbReference type="EMBL" id="PCSR01000036">
    <property type="protein sequence ID" value="PIP53311.1"/>
    <property type="molecule type" value="Genomic_DNA"/>
</dbReference>
<dbReference type="Gene3D" id="3.40.30.10">
    <property type="entry name" value="Glutaredoxin"/>
    <property type="match status" value="1"/>
</dbReference>
<dbReference type="GO" id="GO:0005829">
    <property type="term" value="C:cytosol"/>
    <property type="evidence" value="ECO:0007669"/>
    <property type="project" value="TreeGrafter"/>
</dbReference>
<dbReference type="AlphaFoldDB" id="A0A2H0B6Q5"/>
<dbReference type="GO" id="GO:0042744">
    <property type="term" value="P:hydrogen peroxide catabolic process"/>
    <property type="evidence" value="ECO:0007669"/>
    <property type="project" value="TreeGrafter"/>
</dbReference>
<evidence type="ECO:0000256" key="2">
    <source>
        <dbReference type="ARBA" id="ARBA00022862"/>
    </source>
</evidence>
<evidence type="ECO:0000256" key="3">
    <source>
        <dbReference type="ARBA" id="ARBA00023002"/>
    </source>
</evidence>
<proteinExistence type="predicted"/>
<sequence length="133" mass="15387">MLQIGQKIEDFTLDIYYKDNFKSIKLSDFAKKNKWVVLFFYPADFTFVCPTELEDLAENYATFKKLNTEILSVSTDTKYVHKAWHDHSKAISKVEYPMAADPNGKLTKYLDIYLEDKGEALRGTFIIDPDGVL</sequence>
<keyword evidence="2" id="KW-0049">Antioxidant</keyword>
<dbReference type="GO" id="GO:0045454">
    <property type="term" value="P:cell redox homeostasis"/>
    <property type="evidence" value="ECO:0007669"/>
    <property type="project" value="TreeGrafter"/>
</dbReference>
<protein>
    <submittedName>
        <fullName evidence="6">Peroxiredoxin</fullName>
        <ecNumber evidence="6">1.11.1.15</ecNumber>
    </submittedName>
</protein>
<organism evidence="6 7">
    <name type="scientific">Candidatus Beckwithbacteria bacterium CG23_combo_of_CG06-09_8_20_14_all_34_8</name>
    <dbReference type="NCBI Taxonomy" id="1974497"/>
    <lineage>
        <taxon>Bacteria</taxon>
        <taxon>Candidatus Beckwithiibacteriota</taxon>
    </lineage>
</organism>
<dbReference type="GO" id="GO:0008379">
    <property type="term" value="F:thioredoxin peroxidase activity"/>
    <property type="evidence" value="ECO:0007669"/>
    <property type="project" value="TreeGrafter"/>
</dbReference>
<keyword evidence="1 6" id="KW-0575">Peroxidase</keyword>
<feature type="non-terminal residue" evidence="6">
    <location>
        <position position="133"/>
    </location>
</feature>
<dbReference type="GO" id="GO:0006979">
    <property type="term" value="P:response to oxidative stress"/>
    <property type="evidence" value="ECO:0007669"/>
    <property type="project" value="TreeGrafter"/>
</dbReference>
<dbReference type="InterPro" id="IPR013766">
    <property type="entry name" value="Thioredoxin_domain"/>
</dbReference>
<evidence type="ECO:0000259" key="5">
    <source>
        <dbReference type="PROSITE" id="PS51352"/>
    </source>
</evidence>
<dbReference type="InterPro" id="IPR036249">
    <property type="entry name" value="Thioredoxin-like_sf"/>
</dbReference>
<dbReference type="SUPFAM" id="SSF52833">
    <property type="entry name" value="Thioredoxin-like"/>
    <property type="match status" value="1"/>
</dbReference>
<evidence type="ECO:0000256" key="1">
    <source>
        <dbReference type="ARBA" id="ARBA00022559"/>
    </source>
</evidence>
<comment type="caution">
    <text evidence="6">The sequence shown here is derived from an EMBL/GenBank/DDBJ whole genome shotgun (WGS) entry which is preliminary data.</text>
</comment>
<dbReference type="PROSITE" id="PS51352">
    <property type="entry name" value="THIOREDOXIN_2"/>
    <property type="match status" value="1"/>
</dbReference>
<dbReference type="PANTHER" id="PTHR10681:SF121">
    <property type="entry name" value="ALKYL HYDROPEROXIDE REDUCTASE C"/>
    <property type="match status" value="1"/>
</dbReference>
<dbReference type="EC" id="1.11.1.15" evidence="6"/>
<dbReference type="CDD" id="cd03015">
    <property type="entry name" value="PRX_Typ2cys"/>
    <property type="match status" value="1"/>
</dbReference>